<dbReference type="InterPro" id="IPR013321">
    <property type="entry name" value="Arc_rbn_hlx_hlx"/>
</dbReference>
<dbReference type="GO" id="GO:0006355">
    <property type="term" value="P:regulation of DNA-templated transcription"/>
    <property type="evidence" value="ECO:0007669"/>
    <property type="project" value="InterPro"/>
</dbReference>
<dbReference type="STRING" id="1903181.BTN85_2200"/>
<proteinExistence type="predicted"/>
<dbReference type="InterPro" id="IPR010985">
    <property type="entry name" value="Ribbon_hlx_hlx"/>
</dbReference>
<dbReference type="InParanoid" id="A0A1Q6DRY3"/>
<dbReference type="CDD" id="cd22231">
    <property type="entry name" value="RHH_NikR_HicB-like"/>
    <property type="match status" value="1"/>
</dbReference>
<gene>
    <name evidence="2" type="ORF">BTN85_2200</name>
</gene>
<accession>A0A1Q6DRY3</accession>
<dbReference type="EMBL" id="MSDW01000004">
    <property type="protein sequence ID" value="OKY77077.1"/>
    <property type="molecule type" value="Genomic_DNA"/>
</dbReference>
<name>A0A1Q6DRY3_METT1</name>
<reference evidence="2" key="1">
    <citation type="submission" date="2016-12" db="EMBL/GenBank/DDBJ databases">
        <title>Discovery of methanogenic haloarchaea.</title>
        <authorList>
            <person name="Sorokin D.Y."/>
            <person name="Makarova K.S."/>
            <person name="Abbas B."/>
            <person name="Ferrer M."/>
            <person name="Golyshin P.N."/>
        </authorList>
    </citation>
    <scope>NUCLEOTIDE SEQUENCE [LARGE SCALE GENOMIC DNA]</scope>
    <source>
        <strain evidence="2">HMET1</strain>
    </source>
</reference>
<dbReference type="Gene3D" id="1.10.1220.10">
    <property type="entry name" value="Met repressor-like"/>
    <property type="match status" value="1"/>
</dbReference>
<dbReference type="InterPro" id="IPR002145">
    <property type="entry name" value="CopG"/>
</dbReference>
<keyword evidence="3" id="KW-1185">Reference proteome</keyword>
<protein>
    <submittedName>
        <fullName evidence="2">Transcriptional regulator CopG/Arc/MetJ family</fullName>
    </submittedName>
</protein>
<dbReference type="SUPFAM" id="SSF47598">
    <property type="entry name" value="Ribbon-helix-helix"/>
    <property type="match status" value="1"/>
</dbReference>
<feature type="domain" description="Ribbon-helix-helix protein CopG" evidence="1">
    <location>
        <begin position="12"/>
        <end position="50"/>
    </location>
</feature>
<evidence type="ECO:0000313" key="2">
    <source>
        <dbReference type="EMBL" id="OKY77077.1"/>
    </source>
</evidence>
<dbReference type="Pfam" id="PF01402">
    <property type="entry name" value="RHH_1"/>
    <property type="match status" value="1"/>
</dbReference>
<sequence>MCKQSDEKSKLKRVSFRMPSKLLRDFDDKVKQRGYKDRSEALREATRKFIREPRKEVNA</sequence>
<comment type="caution">
    <text evidence="2">The sequence shown here is derived from an EMBL/GenBank/DDBJ whole genome shotgun (WGS) entry which is preliminary data.</text>
</comment>
<evidence type="ECO:0000313" key="3">
    <source>
        <dbReference type="Proteomes" id="UP000185744"/>
    </source>
</evidence>
<dbReference type="Proteomes" id="UP000185744">
    <property type="component" value="Unassembled WGS sequence"/>
</dbReference>
<dbReference type="AlphaFoldDB" id="A0A1Q6DRY3"/>
<evidence type="ECO:0000259" key="1">
    <source>
        <dbReference type="Pfam" id="PF01402"/>
    </source>
</evidence>
<organism evidence="2 3">
    <name type="scientific">Methanohalarchaeum thermophilum</name>
    <dbReference type="NCBI Taxonomy" id="1903181"/>
    <lineage>
        <taxon>Archaea</taxon>
        <taxon>Methanobacteriati</taxon>
        <taxon>Methanobacteriota</taxon>
        <taxon>Methanonatronarchaeia</taxon>
        <taxon>Methanonatronarchaeales</taxon>
        <taxon>Methanonatronarchaeaceae</taxon>
        <taxon>Candidatus Methanohalarchaeum</taxon>
    </lineage>
</organism>